<sequence length="457" mass="49083">MSLIISGGTVVTADGRFQADVRVDGGKITALGTDLAQSGDEIIDASGQHVLPGGIDVHTHLSMPSMGTVTCDDYYTGQVAAAMGGTTTHLDFCIQPRGSSLRAALDTWHGRARSQAVIDYGFHVAVTDPQPDVLDEIAGLPDQGVTSIKLFLAYKDTLQVDDMAMFRCLERARDAGVLTLVHAENGDAIEVLMAEAVARGETAPKYHALTRPPELEAEATGRAIALAEVLGAPLYIVHLSCRPALARVREAQARGARVTAETCTQYFFFTKADLDRPGFEGAKWVCSPPPREQEDQTALWAAVGDGTLSVISTDHCPFRFDTQKVLGRDNFTLIPNGVPGIEERLMVLHQAGVRGGHFSLERFVALTATNPARSFGLGGVKGSVAPGYDADLALWDLERPHTITAQAQHSAVDYSLYEGMEVRGMPVTVLVRGQKVVDQGGLVAERGNGQFLHRQRI</sequence>
<evidence type="ECO:0000256" key="5">
    <source>
        <dbReference type="PIRSR" id="PIRSR611778-50"/>
    </source>
</evidence>
<organism evidence="7 8">
    <name type="scientific">Deinococcus marmoris</name>
    <dbReference type="NCBI Taxonomy" id="249408"/>
    <lineage>
        <taxon>Bacteria</taxon>
        <taxon>Thermotogati</taxon>
        <taxon>Deinococcota</taxon>
        <taxon>Deinococci</taxon>
        <taxon>Deinococcales</taxon>
        <taxon>Deinococcaceae</taxon>
        <taxon>Deinococcus</taxon>
    </lineage>
</organism>
<evidence type="ECO:0000256" key="4">
    <source>
        <dbReference type="ARBA" id="ARBA00022801"/>
    </source>
</evidence>
<accession>A0A1U7P1Z4</accession>
<reference evidence="7 8" key="1">
    <citation type="submission" date="2017-01" db="EMBL/GenBank/DDBJ databases">
        <title>Genome Analysis of Deinococcus marmoris KOPRI26562.</title>
        <authorList>
            <person name="Kim J.H."/>
            <person name="Oh H.-M."/>
        </authorList>
    </citation>
    <scope>NUCLEOTIDE SEQUENCE [LARGE SCALE GENOMIC DNA]</scope>
    <source>
        <strain evidence="7 8">KOPRI26562</strain>
    </source>
</reference>
<dbReference type="SUPFAM" id="SSF51556">
    <property type="entry name" value="Metallo-dependent hydrolases"/>
    <property type="match status" value="1"/>
</dbReference>
<dbReference type="Gene3D" id="2.30.40.10">
    <property type="entry name" value="Urease, subunit C, domain 1"/>
    <property type="match status" value="1"/>
</dbReference>
<keyword evidence="8" id="KW-1185">Reference proteome</keyword>
<keyword evidence="3" id="KW-0479">Metal-binding</keyword>
<evidence type="ECO:0000256" key="1">
    <source>
        <dbReference type="ARBA" id="ARBA00001947"/>
    </source>
</evidence>
<dbReference type="SUPFAM" id="SSF51338">
    <property type="entry name" value="Composite domain of metallo-dependent hydrolases"/>
    <property type="match status" value="1"/>
</dbReference>
<dbReference type="AlphaFoldDB" id="A0A1U7P1Z4"/>
<comment type="PTM">
    <text evidence="5">Carbamylation allows a single lysine to coordinate two divalent metal cations.</text>
</comment>
<gene>
    <name evidence="7" type="ORF">BOO71_0003637</name>
</gene>
<dbReference type="Pfam" id="PF01979">
    <property type="entry name" value="Amidohydro_1"/>
    <property type="match status" value="1"/>
</dbReference>
<keyword evidence="4" id="KW-0378">Hydrolase</keyword>
<dbReference type="FunFam" id="3.20.20.140:FF:000076">
    <property type="entry name" value="Dihydropyrimidinase like 2"/>
    <property type="match status" value="1"/>
</dbReference>
<evidence type="ECO:0000259" key="6">
    <source>
        <dbReference type="Pfam" id="PF01979"/>
    </source>
</evidence>
<comment type="caution">
    <text evidence="7">The sequence shown here is derived from an EMBL/GenBank/DDBJ whole genome shotgun (WGS) entry which is preliminary data.</text>
</comment>
<evidence type="ECO:0000256" key="2">
    <source>
        <dbReference type="ARBA" id="ARBA00008829"/>
    </source>
</evidence>
<dbReference type="GO" id="GO:0046872">
    <property type="term" value="F:metal ion binding"/>
    <property type="evidence" value="ECO:0007669"/>
    <property type="project" value="UniProtKB-KW"/>
</dbReference>
<feature type="domain" description="Amidohydrolase-related" evidence="6">
    <location>
        <begin position="50"/>
        <end position="436"/>
    </location>
</feature>
<dbReference type="RefSeq" id="WP_075831100.1">
    <property type="nucleotide sequence ID" value="NZ_MSTI01000040.1"/>
</dbReference>
<dbReference type="GO" id="GO:0005829">
    <property type="term" value="C:cytosol"/>
    <property type="evidence" value="ECO:0007669"/>
    <property type="project" value="TreeGrafter"/>
</dbReference>
<dbReference type="InterPro" id="IPR032466">
    <property type="entry name" value="Metal_Hydrolase"/>
</dbReference>
<dbReference type="PANTHER" id="PTHR11647">
    <property type="entry name" value="HYDRANTOINASE/DIHYDROPYRIMIDINASE FAMILY MEMBER"/>
    <property type="match status" value="1"/>
</dbReference>
<dbReference type="Proteomes" id="UP000186607">
    <property type="component" value="Unassembled WGS sequence"/>
</dbReference>
<evidence type="ECO:0000256" key="3">
    <source>
        <dbReference type="ARBA" id="ARBA00022723"/>
    </source>
</evidence>
<evidence type="ECO:0000313" key="8">
    <source>
        <dbReference type="Proteomes" id="UP000186607"/>
    </source>
</evidence>
<dbReference type="InterPro" id="IPR006680">
    <property type="entry name" value="Amidohydro-rel"/>
</dbReference>
<dbReference type="STRING" id="249408.BOO71_0003637"/>
<dbReference type="GO" id="GO:0016812">
    <property type="term" value="F:hydrolase activity, acting on carbon-nitrogen (but not peptide) bonds, in cyclic amides"/>
    <property type="evidence" value="ECO:0007669"/>
    <property type="project" value="TreeGrafter"/>
</dbReference>
<dbReference type="PANTHER" id="PTHR11647:SF1">
    <property type="entry name" value="COLLAPSIN RESPONSE MEDIATOR PROTEIN"/>
    <property type="match status" value="1"/>
</dbReference>
<comment type="similarity">
    <text evidence="2">Belongs to the metallo-dependent hydrolases superfamily. Hydantoinase/dihydropyrimidinase family.</text>
</comment>
<dbReference type="Gene3D" id="3.20.20.140">
    <property type="entry name" value="Metal-dependent hydrolases"/>
    <property type="match status" value="1"/>
</dbReference>
<feature type="modified residue" description="N6-carboxylysine" evidence="5">
    <location>
        <position position="149"/>
    </location>
</feature>
<name>A0A1U7P1Z4_9DEIO</name>
<dbReference type="InterPro" id="IPR050378">
    <property type="entry name" value="Metallo-dep_Hydrolases_sf"/>
</dbReference>
<dbReference type="InterPro" id="IPR011778">
    <property type="entry name" value="Hydantoinase/dihydroPyrase"/>
</dbReference>
<dbReference type="NCBIfam" id="TIGR02033">
    <property type="entry name" value="D-hydantoinase"/>
    <property type="match status" value="1"/>
</dbReference>
<dbReference type="EMBL" id="MSTI01000040">
    <property type="protein sequence ID" value="OLV19187.1"/>
    <property type="molecule type" value="Genomic_DNA"/>
</dbReference>
<dbReference type="InterPro" id="IPR011059">
    <property type="entry name" value="Metal-dep_hydrolase_composite"/>
</dbReference>
<proteinExistence type="inferred from homology"/>
<protein>
    <submittedName>
        <fullName evidence="7">Dihydropyrimidinase</fullName>
    </submittedName>
</protein>
<dbReference type="OrthoDB" id="9765462at2"/>
<comment type="cofactor">
    <cofactor evidence="1">
        <name>Zn(2+)</name>
        <dbReference type="ChEBI" id="CHEBI:29105"/>
    </cofactor>
</comment>
<dbReference type="CDD" id="cd01314">
    <property type="entry name" value="D-HYD"/>
    <property type="match status" value="1"/>
</dbReference>
<evidence type="ECO:0000313" key="7">
    <source>
        <dbReference type="EMBL" id="OLV19187.1"/>
    </source>
</evidence>